<dbReference type="Proteomes" id="UP000810130">
    <property type="component" value="Unassembled WGS sequence"/>
</dbReference>
<reference evidence="2 3" key="1">
    <citation type="submission" date="2021-04" db="EMBL/GenBank/DDBJ databases">
        <title>Genomic and host-range diversity within the Dickeya zeae complex, identification of D. zeae and D. oryzae members, proposal of two novel subspecies D. zeae subsp. zeae subsp. nov. and D. zeae subsp. dombae subsp. nov.</title>
        <authorList>
            <person name="Van Gijsegem F."/>
            <person name="Hugouvieux-Cotte-Pattat N."/>
        </authorList>
    </citation>
    <scope>NUCLEOTIDE SEQUENCE [LARGE SCALE GENOMIC DNA]</scope>
    <source>
        <strain evidence="2 3">FVG03</strain>
    </source>
</reference>
<sequence>MNKSPRHELHSLLILKTITVIFIVGYSINVAFAENPSVIGNWNMTKETSYPSTCEEPQIELFSCRLISTKIVSLCMNKKSRSLEFRINKEKDNTDVMMLSSVTQVISTASAGGATILSGKTHGGDVTLFLDNNYADDSGSAIIFPDQSAVGCIHNAIRDPIHIISNTPAPITIWSLLPLGITMPFFNEIKDQEIREKKMKKLWLSWPE</sequence>
<accession>A0ABS5BGX3</accession>
<protein>
    <submittedName>
        <fullName evidence="2">Uncharacterized protein</fullName>
    </submittedName>
</protein>
<keyword evidence="1" id="KW-0472">Membrane</keyword>
<comment type="caution">
    <text evidence="2">The sequence shown here is derived from an EMBL/GenBank/DDBJ whole genome shotgun (WGS) entry which is preliminary data.</text>
</comment>
<evidence type="ECO:0000256" key="1">
    <source>
        <dbReference type="SAM" id="Phobius"/>
    </source>
</evidence>
<evidence type="ECO:0000313" key="3">
    <source>
        <dbReference type="Proteomes" id="UP000810130"/>
    </source>
</evidence>
<dbReference type="RefSeq" id="WP_210175764.1">
    <property type="nucleotide sequence ID" value="NZ_JAGJWX010000035.1"/>
</dbReference>
<keyword evidence="3" id="KW-1185">Reference proteome</keyword>
<dbReference type="EMBL" id="JAGJWX010000035">
    <property type="protein sequence ID" value="MBP2859709.1"/>
    <property type="molecule type" value="Genomic_DNA"/>
</dbReference>
<name>A0ABS5BGX3_9GAMM</name>
<gene>
    <name evidence="2" type="ORF">J8657_19115</name>
</gene>
<proteinExistence type="predicted"/>
<keyword evidence="1" id="KW-1133">Transmembrane helix</keyword>
<organism evidence="2 3">
    <name type="scientific">Dickeya oryzae</name>
    <dbReference type="NCBI Taxonomy" id="1240404"/>
    <lineage>
        <taxon>Bacteria</taxon>
        <taxon>Pseudomonadati</taxon>
        <taxon>Pseudomonadota</taxon>
        <taxon>Gammaproteobacteria</taxon>
        <taxon>Enterobacterales</taxon>
        <taxon>Pectobacteriaceae</taxon>
        <taxon>Dickeya</taxon>
    </lineage>
</organism>
<evidence type="ECO:0000313" key="2">
    <source>
        <dbReference type="EMBL" id="MBP2859709.1"/>
    </source>
</evidence>
<feature type="transmembrane region" description="Helical" evidence="1">
    <location>
        <begin position="12"/>
        <end position="32"/>
    </location>
</feature>
<keyword evidence="1" id="KW-0812">Transmembrane</keyword>